<organism evidence="2 3">
    <name type="scientific">Coemansia erecta</name>
    <dbReference type="NCBI Taxonomy" id="147472"/>
    <lineage>
        <taxon>Eukaryota</taxon>
        <taxon>Fungi</taxon>
        <taxon>Fungi incertae sedis</taxon>
        <taxon>Zoopagomycota</taxon>
        <taxon>Kickxellomycotina</taxon>
        <taxon>Kickxellomycetes</taxon>
        <taxon>Kickxellales</taxon>
        <taxon>Kickxellaceae</taxon>
        <taxon>Coemansia</taxon>
    </lineage>
</organism>
<dbReference type="Proteomes" id="UP001149813">
    <property type="component" value="Unassembled WGS sequence"/>
</dbReference>
<evidence type="ECO:0000256" key="1">
    <source>
        <dbReference type="SAM" id="MobiDB-lite"/>
    </source>
</evidence>
<accession>A0A9W7XUX3</accession>
<feature type="compositionally biased region" description="Gly residues" evidence="1">
    <location>
        <begin position="1"/>
        <end position="12"/>
    </location>
</feature>
<evidence type="ECO:0000313" key="3">
    <source>
        <dbReference type="Proteomes" id="UP001149813"/>
    </source>
</evidence>
<sequence>METTAGGSGDGGAVLPSSSSSPPPSATPSPTDGGLDANLSDADYFLDDANAVSTVAILCGSARCPPFGRKPQDDESMEIPEATGVDQVTTSPDISASSDTGDANTTEKKLNEGRSSQNRKMVPAMAASFAQQQQQPERQFLAPPPPLPHRNRSYENLRRDVPAPPLPPRAHEYPPALPPRERSHTFSDIPADDLPPYVDPIEEAMAAVAAAEDGADSDAQNSTAATTLSTASGLAQSQPHSRPQQPPAYNTIAFNLPAQ</sequence>
<evidence type="ECO:0000313" key="2">
    <source>
        <dbReference type="EMBL" id="KAJ1719480.1"/>
    </source>
</evidence>
<feature type="compositionally biased region" description="Polar residues" evidence="1">
    <location>
        <begin position="86"/>
        <end position="104"/>
    </location>
</feature>
<reference evidence="2" key="1">
    <citation type="submission" date="2022-07" db="EMBL/GenBank/DDBJ databases">
        <title>Phylogenomic reconstructions and comparative analyses of Kickxellomycotina fungi.</title>
        <authorList>
            <person name="Reynolds N.K."/>
            <person name="Stajich J.E."/>
            <person name="Barry K."/>
            <person name="Grigoriev I.V."/>
            <person name="Crous P."/>
            <person name="Smith M.E."/>
        </authorList>
    </citation>
    <scope>NUCLEOTIDE SEQUENCE</scope>
    <source>
        <strain evidence="2">NBRC 32514</strain>
    </source>
</reference>
<feature type="region of interest" description="Disordered" evidence="1">
    <location>
        <begin position="1"/>
        <end position="40"/>
    </location>
</feature>
<dbReference type="AlphaFoldDB" id="A0A9W7XUX3"/>
<protein>
    <submittedName>
        <fullName evidence="2">Uncharacterized protein</fullName>
    </submittedName>
</protein>
<feature type="region of interest" description="Disordered" evidence="1">
    <location>
        <begin position="61"/>
        <end position="259"/>
    </location>
</feature>
<feature type="compositionally biased region" description="Low complexity" evidence="1">
    <location>
        <begin position="203"/>
        <end position="243"/>
    </location>
</feature>
<comment type="caution">
    <text evidence="2">The sequence shown here is derived from an EMBL/GenBank/DDBJ whole genome shotgun (WGS) entry which is preliminary data.</text>
</comment>
<name>A0A9W7XUX3_9FUNG</name>
<dbReference type="EMBL" id="JANBOJ010000393">
    <property type="protein sequence ID" value="KAJ1719480.1"/>
    <property type="molecule type" value="Genomic_DNA"/>
</dbReference>
<dbReference type="OrthoDB" id="5600497at2759"/>
<keyword evidence="3" id="KW-1185">Reference proteome</keyword>
<gene>
    <name evidence="2" type="ORF">LPJ53_005768</name>
</gene>
<feature type="compositionally biased region" description="Basic and acidic residues" evidence="1">
    <location>
        <begin position="152"/>
        <end position="161"/>
    </location>
</feature>
<proteinExistence type="predicted"/>